<evidence type="ECO:0000256" key="3">
    <source>
        <dbReference type="ARBA" id="ARBA00022837"/>
    </source>
</evidence>
<keyword evidence="4" id="KW-1133">Transmembrane helix</keyword>
<dbReference type="InterPro" id="IPR011049">
    <property type="entry name" value="Serralysin-like_metalloprot_C"/>
</dbReference>
<proteinExistence type="predicted"/>
<gene>
    <name evidence="6" type="ORF">DA456_10245</name>
</gene>
<feature type="domain" description="Haemolysin-type calcium binding-related" evidence="5">
    <location>
        <begin position="1633"/>
        <end position="1673"/>
    </location>
</feature>
<feature type="domain" description="Haemolysin-type calcium binding-related" evidence="5">
    <location>
        <begin position="1783"/>
        <end position="1823"/>
    </location>
</feature>
<dbReference type="Pfam" id="PF06594">
    <property type="entry name" value="HCBP_related"/>
    <property type="match status" value="9"/>
</dbReference>
<feature type="transmembrane region" description="Helical" evidence="4">
    <location>
        <begin position="94"/>
        <end position="117"/>
    </location>
</feature>
<feature type="domain" description="Haemolysin-type calcium binding-related" evidence="5">
    <location>
        <begin position="1333"/>
        <end position="1373"/>
    </location>
</feature>
<dbReference type="Pfam" id="PF00353">
    <property type="entry name" value="HemolysinCabind"/>
    <property type="match status" value="9"/>
</dbReference>
<name>A0AAD0I807_PSESX</name>
<feature type="domain" description="Haemolysin-type calcium binding-related" evidence="5">
    <location>
        <begin position="1033"/>
        <end position="1073"/>
    </location>
</feature>
<evidence type="ECO:0000313" key="7">
    <source>
        <dbReference type="Proteomes" id="UP000240475"/>
    </source>
</evidence>
<sequence>MDQVTIKGVSGVLYFLGTPVGVAPIINDVSKGGTIASVIATLQAVVGFADVINTFSKYAPQAGIVLGVAALINDTDSIITSYNEADKVVEVSDIYSAFADVATITASVATFAVVGVAGSAIAPVLIATAVVATVAGAVLTLAAMGAGDNNETLDLKPYIDTLLKSYNELAEVLGDDYSNAINAFAEVLDKSLSYTIALGEYVEDAMGEVREIFLDGGNKVLTGFDKLIGELNGLFGSAISTMSPLVLDLDGNGIDTLSVGSGVYFDHGGDGFSESSGWIGRGDGFLVYDVNHDGIINSGRELFGNNFVLENGKNAANGFEALSEFDSNKDGVVDDADERFDQLKIWRDQNSNAKVDAGELLALKGVGVVGLNVAFASQDVIDVHGNRVMQLGSYLSSDGTSKIVEDIWFAVNYSDTAQAGSIEGAGSKVFPEVPGSGRVLSLSQSIIQDETGALSALIERFSTETSSEARKLIVNDVIFFWSGVDKYSAISRGGFVDDGRKIYALEAFLDKEFLQSSGTNEGTGNPGPNSSALLMVGYEKLADFVNSSLMLQTHLKPLMDSLDFRLESGELVIDAAGLIGLLRSEYYNDVSVGTELISNLSHSLKVAAGRAGKEILSVINGFGDAKANDFDMLLVAMGGVLGASGDDKIYGTISADLLLGLDGDDIIYGDAGNDTVEGGLGRDYLSGGSGSDVYRFSKGWGHDTLNNYDLGTNKVDAIEFGEGIAMADISVTRLRDDLLLSFKDGLDTVTVANYFYNDLISGYVLEEVRFDGGAVWGVQQIKALTLLPSDSNDTIYGYSVADLMDGRAGNDFLYGKGGDDIILGGAGDDWLEGGGGEDQYLLSLGDGKDTIVEEIGVRGEIDKVRFGEGVDSSVVILSVINSDLKLKYSASGDEVTFKNWFLWSGNNYKVEEILFADGAVWTSSMLTDLGLSYHGTSENDTYIGTSITPGQFIFGGAGNDILTGGKNNDQITGGTGNDLLIGGEGSDLYLFNLGDGQDTITENSNYSIGNIDTLRFGAGIQATDIAVNASGSDMVFSHVNGSDKITVKGWFAQDSGRYQLERVEFADGTNWTGSVLTAQALNYNGTSANDVYNGSSIASKQIVAGVAGNDTLTGGTNNDQITGGTGNDLLTGGEGSDLYLFNLGDGQDTITENSNYSIGNIDTLRFGAGIQATDIAVNASGSDMVFSHVNGGDKITVKGWFAQDSGRYQLERVEFADGTNWTGSVLTAQALNYNGTSANDVYNGSSIASKQIIAGVAGNDTLTGGTNNDQITGGTGNDLLTGGEGSDLYLFNLGDGQDTITENSNYSIGNIDTLRFGAGIQATDIAVNASGSDMVFSHVNGSDKITVKGWFAQDSGRYQLERVEFADGTNWTGSVLTAQALNYNGTSANDVYNGSSIASKQIIAGVAGNDTLTGGTNNDQITGGTGNDLLTGGEGSDLYLFNLGDGQDTITENSNYSIGNIDTLRFGAGIQATDIAVNASGSDMVFSHVNGSDKITVKGWFAQDSGRYQLERVEFADGTNWTGSVLTTQALNYNGTSTNDVYNGSSIASKQTIAGGAGNDTLTGGTNNDQITGETGNDLLIGGEGSDLYLFNLGDGQDTITENSNYSIGNIDTLRFGAGIQATDIAVNASGSDMVFSHVNGSDKITVKGWFAQDSGRYQLERVEFADGTNWTGSVLTTQALNYNGTSANDVYNGSSIASKQTIAGGAGNDTLTGGTNNDQITGGTGNDLLIGGEGSDLYLFNLGDGQDTITENSNYSIGNIDTLRFGAGIQATDIAVNASGSDMVFSHVNGGDKITVKGWFAQDSGRYQLERVEFADGTNWTGSVLTAQALNYNGTSANDVYNGSSIASKQIIAGVAGNDTLTGGTNNDQITGGTGNDLLTGGEGSDLYLFNLGDGQDTITENSNYSIGNIDTLRFGAGIQATDIAVNASGSDMVFSHVNGSDKITVKGWFAQDSGRYQLERVEFLEGGLWSSQDMKVMTAKYTQLDQVNILLLGQGDFSLE</sequence>
<evidence type="ECO:0000256" key="4">
    <source>
        <dbReference type="SAM" id="Phobius"/>
    </source>
</evidence>
<dbReference type="PROSITE" id="PS00330">
    <property type="entry name" value="HEMOLYSIN_CALCIUM"/>
    <property type="match status" value="9"/>
</dbReference>
<organism evidence="6 7">
    <name type="scientific">Pseudomonas syringae pv. atrofaciens</name>
    <dbReference type="NCBI Taxonomy" id="192087"/>
    <lineage>
        <taxon>Bacteria</taxon>
        <taxon>Pseudomonadati</taxon>
        <taxon>Pseudomonadota</taxon>
        <taxon>Gammaproteobacteria</taxon>
        <taxon>Pseudomonadales</taxon>
        <taxon>Pseudomonadaceae</taxon>
        <taxon>Pseudomonas</taxon>
        <taxon>Pseudomonas syringae</taxon>
    </lineage>
</organism>
<dbReference type="InterPro" id="IPR001343">
    <property type="entry name" value="Hemolysn_Ca-bd"/>
</dbReference>
<evidence type="ECO:0000256" key="1">
    <source>
        <dbReference type="ARBA" id="ARBA00004613"/>
    </source>
</evidence>
<dbReference type="InterPro" id="IPR050557">
    <property type="entry name" value="RTX_toxin/Mannuronan_C5-epim"/>
</dbReference>
<evidence type="ECO:0000313" key="6">
    <source>
        <dbReference type="EMBL" id="AVX23758.1"/>
    </source>
</evidence>
<dbReference type="InterPro" id="IPR018511">
    <property type="entry name" value="Hemolysin-typ_Ca-bd_CS"/>
</dbReference>
<evidence type="ECO:0000259" key="5">
    <source>
        <dbReference type="Pfam" id="PF06594"/>
    </source>
</evidence>
<accession>A0AAD0I807</accession>
<keyword evidence="3" id="KW-0106">Calcium</keyword>
<dbReference type="GO" id="GO:0005576">
    <property type="term" value="C:extracellular region"/>
    <property type="evidence" value="ECO:0007669"/>
    <property type="project" value="UniProtKB-SubCell"/>
</dbReference>
<keyword evidence="4" id="KW-0812">Transmembrane</keyword>
<dbReference type="SUPFAM" id="SSF51120">
    <property type="entry name" value="beta-Roll"/>
    <property type="match status" value="9"/>
</dbReference>
<dbReference type="PANTHER" id="PTHR38340">
    <property type="entry name" value="S-LAYER PROTEIN"/>
    <property type="match status" value="1"/>
</dbReference>
<reference evidence="6 7" key="1">
    <citation type="submission" date="2018-04" db="EMBL/GenBank/DDBJ databases">
        <authorList>
            <person name="Cha J.-S."/>
        </authorList>
    </citation>
    <scope>NUCLEOTIDE SEQUENCE [LARGE SCALE GENOMIC DNA]</scope>
    <source>
        <strain evidence="6 7">LMG5095</strain>
    </source>
</reference>
<feature type="transmembrane region" description="Helical" evidence="4">
    <location>
        <begin position="124"/>
        <end position="146"/>
    </location>
</feature>
<dbReference type="GO" id="GO:0005509">
    <property type="term" value="F:calcium ion binding"/>
    <property type="evidence" value="ECO:0007669"/>
    <property type="project" value="InterPro"/>
</dbReference>
<keyword evidence="4" id="KW-0472">Membrane</keyword>
<dbReference type="PRINTS" id="PR00313">
    <property type="entry name" value="CABNDNGRPT"/>
</dbReference>
<keyword evidence="2" id="KW-0964">Secreted</keyword>
<dbReference type="Proteomes" id="UP000240475">
    <property type="component" value="Chromosome"/>
</dbReference>
<dbReference type="InterPro" id="IPR010566">
    <property type="entry name" value="Haemolys_ca-bd"/>
</dbReference>
<dbReference type="PANTHER" id="PTHR38340:SF1">
    <property type="entry name" value="S-LAYER PROTEIN"/>
    <property type="match status" value="1"/>
</dbReference>
<feature type="domain" description="Haemolysin-type calcium binding-related" evidence="5">
    <location>
        <begin position="1183"/>
        <end position="1223"/>
    </location>
</feature>
<feature type="domain" description="Haemolysin-type calcium binding-related" evidence="5">
    <location>
        <begin position="883"/>
        <end position="923"/>
    </location>
</feature>
<dbReference type="Gene3D" id="2.150.10.10">
    <property type="entry name" value="Serralysin-like metalloprotease, C-terminal"/>
    <property type="match status" value="6"/>
</dbReference>
<dbReference type="RefSeq" id="WP_108232595.1">
    <property type="nucleotide sequence ID" value="NZ_CP028490.1"/>
</dbReference>
<feature type="domain" description="Haemolysin-type calcium binding-related" evidence="5">
    <location>
        <begin position="1933"/>
        <end position="1974"/>
    </location>
</feature>
<protein>
    <recommendedName>
        <fullName evidence="5">Haemolysin-type calcium binding-related domain-containing protein</fullName>
    </recommendedName>
</protein>
<feature type="domain" description="Haemolysin-type calcium binding-related" evidence="5">
    <location>
        <begin position="737"/>
        <end position="779"/>
    </location>
</feature>
<feature type="domain" description="Haemolysin-type calcium binding-related" evidence="5">
    <location>
        <begin position="1483"/>
        <end position="1523"/>
    </location>
</feature>
<evidence type="ECO:0000256" key="2">
    <source>
        <dbReference type="ARBA" id="ARBA00022525"/>
    </source>
</evidence>
<dbReference type="EMBL" id="CP028490">
    <property type="protein sequence ID" value="AVX23758.1"/>
    <property type="molecule type" value="Genomic_DNA"/>
</dbReference>
<comment type="subcellular location">
    <subcellularLocation>
        <location evidence="1">Secreted</location>
    </subcellularLocation>
</comment>